<organism evidence="1 2">
    <name type="scientific">Humidesulfovibrio mexicanus</name>
    <dbReference type="NCBI Taxonomy" id="147047"/>
    <lineage>
        <taxon>Bacteria</taxon>
        <taxon>Pseudomonadati</taxon>
        <taxon>Thermodesulfobacteriota</taxon>
        <taxon>Desulfovibrionia</taxon>
        <taxon>Desulfovibrionales</taxon>
        <taxon>Desulfovibrionaceae</taxon>
        <taxon>Humidesulfovibrio</taxon>
    </lineage>
</organism>
<dbReference type="EMBL" id="FZOC01000004">
    <property type="protein sequence ID" value="SNR99892.1"/>
    <property type="molecule type" value="Genomic_DNA"/>
</dbReference>
<dbReference type="AlphaFoldDB" id="A0A239AX31"/>
<gene>
    <name evidence="1" type="ORF">SAMN04488503_2264</name>
</gene>
<keyword evidence="2" id="KW-1185">Reference proteome</keyword>
<evidence type="ECO:0000313" key="2">
    <source>
        <dbReference type="Proteomes" id="UP000198324"/>
    </source>
</evidence>
<accession>A0A239AX31</accession>
<protein>
    <submittedName>
        <fullName evidence="1">Uncharacterized protein</fullName>
    </submittedName>
</protein>
<evidence type="ECO:0000313" key="1">
    <source>
        <dbReference type="EMBL" id="SNR99892.1"/>
    </source>
</evidence>
<sequence length="74" mass="8541">MPAFMLPQEPDTFYDWHSGQPVPDYQGLVLCGQGQDRALFKTWLSYGERQWRVAHTEGPKLRALVASFNTQENQ</sequence>
<proteinExistence type="predicted"/>
<name>A0A239AX31_9BACT</name>
<reference evidence="1 2" key="1">
    <citation type="submission" date="2017-06" db="EMBL/GenBank/DDBJ databases">
        <authorList>
            <person name="Kim H.J."/>
            <person name="Triplett B.A."/>
        </authorList>
    </citation>
    <scope>NUCLEOTIDE SEQUENCE [LARGE SCALE GENOMIC DNA]</scope>
    <source>
        <strain evidence="1 2">DSM 13116</strain>
    </source>
</reference>
<dbReference type="Proteomes" id="UP000198324">
    <property type="component" value="Unassembled WGS sequence"/>
</dbReference>